<evidence type="ECO:0000256" key="4">
    <source>
        <dbReference type="ARBA" id="ARBA00023163"/>
    </source>
</evidence>
<name>D3BFH4_HETP5</name>
<reference evidence="8 9" key="1">
    <citation type="journal article" date="2011" name="Genome Res.">
        <title>Phylogeny-wide analysis of social amoeba genomes highlights ancient origins for complex intercellular communication.</title>
        <authorList>
            <person name="Heidel A.J."/>
            <person name="Lawal H.M."/>
            <person name="Felder M."/>
            <person name="Schilde C."/>
            <person name="Helps N.R."/>
            <person name="Tunggal B."/>
            <person name="Rivero F."/>
            <person name="John U."/>
            <person name="Schleicher M."/>
            <person name="Eichinger L."/>
            <person name="Platzer M."/>
            <person name="Noegel A.A."/>
            <person name="Schaap P."/>
            <person name="Gloeckner G."/>
        </authorList>
    </citation>
    <scope>NUCLEOTIDE SEQUENCE [LARGE SCALE GENOMIC DNA]</scope>
    <source>
        <strain evidence="9">ATCC 26659 / Pp 5 / PN500</strain>
    </source>
</reference>
<feature type="compositionally biased region" description="Low complexity" evidence="6">
    <location>
        <begin position="286"/>
        <end position="309"/>
    </location>
</feature>
<evidence type="ECO:0000256" key="1">
    <source>
        <dbReference type="ARBA" id="ARBA00004123"/>
    </source>
</evidence>
<feature type="region of interest" description="Disordered" evidence="6">
    <location>
        <begin position="102"/>
        <end position="189"/>
    </location>
</feature>
<feature type="compositionally biased region" description="Polar residues" evidence="6">
    <location>
        <begin position="115"/>
        <end position="140"/>
    </location>
</feature>
<keyword evidence="2" id="KW-0805">Transcription regulation</keyword>
<dbReference type="SUPFAM" id="SSF55455">
    <property type="entry name" value="SRF-like"/>
    <property type="match status" value="1"/>
</dbReference>
<dbReference type="PANTHER" id="PTHR48019">
    <property type="entry name" value="SERUM RESPONSE FACTOR HOMOLOG"/>
    <property type="match status" value="1"/>
</dbReference>
<feature type="compositionally biased region" description="Low complexity" evidence="6">
    <location>
        <begin position="349"/>
        <end position="393"/>
    </location>
</feature>
<sequence>MGRKKIKIQKITDERNRQVTFTKRKNGLIKKAMELAVLCDSSVTLVIVNNSPNAKEKYFQYVSSDLDQPLTTIPDLGPEISQFYMNEDYDKIFNKKDKSDSHDDMFLMDGHSNQEHSSPSMSPTNSPKINPQPIRSNSVGQYKAAAASHHHHHPYPLSQKNYHQQQTNTAPLLTPNSNNKSQPPQQSIYKTSPQIISQQPSLGNNIQLSNQTAIEHLDSENDHISPMGSPKPQKYQQVPQTFDSAQALLSLTNPSTSNFELSPTSSNSTSPASSPRIPATLESPPNNNNNNNNSNHNEQSISTSSSPISNLQLSSAASIQTAPSNIKRKCINESISNILNHSGDSISYNNHINNNSSNNNNNNNSNINNNNNTQTSASPSHNNNPNNFRPNSPKASLTLPPLQTDFSLERPSFPSFFLNREFNSNIDPKKRAHPYHEVNV</sequence>
<dbReference type="PROSITE" id="PS50066">
    <property type="entry name" value="MADS_BOX_2"/>
    <property type="match status" value="1"/>
</dbReference>
<keyword evidence="3" id="KW-0238">DNA-binding</keyword>
<dbReference type="GO" id="GO:0005634">
    <property type="term" value="C:nucleus"/>
    <property type="evidence" value="ECO:0007669"/>
    <property type="project" value="UniProtKB-SubCell"/>
</dbReference>
<dbReference type="InterPro" id="IPR002100">
    <property type="entry name" value="TF_MADSbox"/>
</dbReference>
<protein>
    <submittedName>
        <fullName evidence="8">Putative MADS-box transcription factor</fullName>
    </submittedName>
</protein>
<evidence type="ECO:0000256" key="6">
    <source>
        <dbReference type="SAM" id="MobiDB-lite"/>
    </source>
</evidence>
<evidence type="ECO:0000256" key="5">
    <source>
        <dbReference type="ARBA" id="ARBA00023242"/>
    </source>
</evidence>
<dbReference type="STRING" id="670386.D3BFH4"/>
<dbReference type="InterPro" id="IPR050142">
    <property type="entry name" value="MADS-box/MEF2_TF"/>
</dbReference>
<dbReference type="GO" id="GO:0046983">
    <property type="term" value="F:protein dimerization activity"/>
    <property type="evidence" value="ECO:0007669"/>
    <property type="project" value="InterPro"/>
</dbReference>
<dbReference type="PRINTS" id="PR00404">
    <property type="entry name" value="MADSDOMAIN"/>
</dbReference>
<organism evidence="8 9">
    <name type="scientific">Heterostelium pallidum (strain ATCC 26659 / Pp 5 / PN500)</name>
    <name type="common">Cellular slime mold</name>
    <name type="synonym">Polysphondylium pallidum</name>
    <dbReference type="NCBI Taxonomy" id="670386"/>
    <lineage>
        <taxon>Eukaryota</taxon>
        <taxon>Amoebozoa</taxon>
        <taxon>Evosea</taxon>
        <taxon>Eumycetozoa</taxon>
        <taxon>Dictyostelia</taxon>
        <taxon>Acytosteliales</taxon>
        <taxon>Acytosteliaceae</taxon>
        <taxon>Heterostelium</taxon>
    </lineage>
</organism>
<feature type="domain" description="MADS-box" evidence="7">
    <location>
        <begin position="1"/>
        <end position="51"/>
    </location>
</feature>
<dbReference type="InParanoid" id="D3BFH4"/>
<dbReference type="Proteomes" id="UP000001396">
    <property type="component" value="Unassembled WGS sequence"/>
</dbReference>
<evidence type="ECO:0000256" key="2">
    <source>
        <dbReference type="ARBA" id="ARBA00023015"/>
    </source>
</evidence>
<dbReference type="GO" id="GO:0003677">
    <property type="term" value="F:DNA binding"/>
    <property type="evidence" value="ECO:0007669"/>
    <property type="project" value="UniProtKB-KW"/>
</dbReference>
<evidence type="ECO:0000313" key="9">
    <source>
        <dbReference type="Proteomes" id="UP000001396"/>
    </source>
</evidence>
<feature type="region of interest" description="Disordered" evidence="6">
    <location>
        <begin position="349"/>
        <end position="400"/>
    </location>
</feature>
<dbReference type="EMBL" id="ADBJ01000031">
    <property type="protein sequence ID" value="EFA79888.1"/>
    <property type="molecule type" value="Genomic_DNA"/>
</dbReference>
<dbReference type="OMA" id="KRKCINE"/>
<dbReference type="InterPro" id="IPR036879">
    <property type="entry name" value="TF_MADSbox_sf"/>
</dbReference>
<keyword evidence="4" id="KW-0804">Transcription</keyword>
<feature type="region of interest" description="Disordered" evidence="6">
    <location>
        <begin position="254"/>
        <end position="309"/>
    </location>
</feature>
<gene>
    <name evidence="8" type="primary">srfD</name>
    <name evidence="8" type="ORF">PPL_06708</name>
</gene>
<dbReference type="Gene3D" id="3.40.1810.10">
    <property type="entry name" value="Transcription factor, MADS-box"/>
    <property type="match status" value="1"/>
</dbReference>
<feature type="compositionally biased region" description="Polar residues" evidence="6">
    <location>
        <begin position="158"/>
        <end position="189"/>
    </location>
</feature>
<evidence type="ECO:0000256" key="3">
    <source>
        <dbReference type="ARBA" id="ARBA00023125"/>
    </source>
</evidence>
<dbReference type="AlphaFoldDB" id="D3BFH4"/>
<keyword evidence="9" id="KW-1185">Reference proteome</keyword>
<evidence type="ECO:0000313" key="8">
    <source>
        <dbReference type="EMBL" id="EFA79888.1"/>
    </source>
</evidence>
<keyword evidence="5" id="KW-0539">Nucleus</keyword>
<accession>D3BFH4</accession>
<dbReference type="Pfam" id="PF00319">
    <property type="entry name" value="SRF-TF"/>
    <property type="match status" value="1"/>
</dbReference>
<dbReference type="SMART" id="SM00432">
    <property type="entry name" value="MADS"/>
    <property type="match status" value="1"/>
</dbReference>
<dbReference type="GeneID" id="31362190"/>
<comment type="caution">
    <text evidence="8">The sequence shown here is derived from an EMBL/GenBank/DDBJ whole genome shotgun (WGS) entry which is preliminary data.</text>
</comment>
<dbReference type="RefSeq" id="XP_020432009.1">
    <property type="nucleotide sequence ID" value="XM_020577561.1"/>
</dbReference>
<comment type="subcellular location">
    <subcellularLocation>
        <location evidence="1">Nucleus</location>
    </subcellularLocation>
</comment>
<evidence type="ECO:0000259" key="7">
    <source>
        <dbReference type="PROSITE" id="PS50066"/>
    </source>
</evidence>
<feature type="compositionally biased region" description="Low complexity" evidence="6">
    <location>
        <begin position="262"/>
        <end position="275"/>
    </location>
</feature>
<proteinExistence type="predicted"/>